<dbReference type="RefSeq" id="WP_322459090.1">
    <property type="nucleotide sequence ID" value="NZ_WNVC01000780.1"/>
</dbReference>
<protein>
    <submittedName>
        <fullName evidence="4">PASTA domain-containing protein</fullName>
    </submittedName>
</protein>
<comment type="caution">
    <text evidence="4">The sequence shown here is derived from an EMBL/GenBank/DDBJ whole genome shotgun (WGS) entry which is preliminary data.</text>
</comment>
<organism evidence="4 5">
    <name type="scientific">Clostridium perfringens</name>
    <dbReference type="NCBI Taxonomy" id="1502"/>
    <lineage>
        <taxon>Bacteria</taxon>
        <taxon>Bacillati</taxon>
        <taxon>Bacillota</taxon>
        <taxon>Clostridia</taxon>
        <taxon>Eubacteriales</taxon>
        <taxon>Clostridiaceae</taxon>
        <taxon>Clostridium</taxon>
    </lineage>
</organism>
<evidence type="ECO:0000259" key="3">
    <source>
        <dbReference type="PROSITE" id="PS51178"/>
    </source>
</evidence>
<reference evidence="4" key="1">
    <citation type="submission" date="2019-11" db="EMBL/GenBank/DDBJ databases">
        <title>Characterization of Clostridium perfringens isolates from swine manure treated agricultural soils.</title>
        <authorList>
            <person name="Wushke S.T."/>
        </authorList>
    </citation>
    <scope>NUCLEOTIDE SEQUENCE</scope>
    <source>
        <strain evidence="4">X26</strain>
    </source>
</reference>
<dbReference type="Gene3D" id="3.30.10.20">
    <property type="match status" value="1"/>
</dbReference>
<dbReference type="SUPFAM" id="SSF54184">
    <property type="entry name" value="Penicillin-binding protein 2x (pbp-2x), c-terminal domain"/>
    <property type="match status" value="1"/>
</dbReference>
<dbReference type="EMBL" id="WNVC01000780">
    <property type="protein sequence ID" value="MDZ5000883.1"/>
    <property type="molecule type" value="Genomic_DNA"/>
</dbReference>
<feature type="non-terminal residue" evidence="4">
    <location>
        <position position="1"/>
    </location>
</feature>
<keyword evidence="2" id="KW-0472">Membrane</keyword>
<dbReference type="SMART" id="SM00740">
    <property type="entry name" value="PASTA"/>
    <property type="match status" value="1"/>
</dbReference>
<keyword evidence="2" id="KW-0812">Transmembrane</keyword>
<name>A0AAW9IK87_CLOPF</name>
<dbReference type="CDD" id="cd06577">
    <property type="entry name" value="PASTA_pknB"/>
    <property type="match status" value="1"/>
</dbReference>
<evidence type="ECO:0000313" key="5">
    <source>
        <dbReference type="Proteomes" id="UP001291306"/>
    </source>
</evidence>
<evidence type="ECO:0000256" key="1">
    <source>
        <dbReference type="SAM" id="MobiDB-lite"/>
    </source>
</evidence>
<feature type="non-terminal residue" evidence="4">
    <location>
        <position position="166"/>
    </location>
</feature>
<feature type="transmembrane region" description="Helical" evidence="2">
    <location>
        <begin position="37"/>
        <end position="58"/>
    </location>
</feature>
<dbReference type="Proteomes" id="UP001291306">
    <property type="component" value="Unassembled WGS sequence"/>
</dbReference>
<accession>A0AAW9IK87</accession>
<gene>
    <name evidence="4" type="ORF">GNF79_17830</name>
</gene>
<dbReference type="AlphaFoldDB" id="A0AAW9IK87"/>
<dbReference type="PROSITE" id="PS51178">
    <property type="entry name" value="PASTA"/>
    <property type="match status" value="1"/>
</dbReference>
<feature type="region of interest" description="Disordered" evidence="1">
    <location>
        <begin position="1"/>
        <end position="27"/>
    </location>
</feature>
<evidence type="ECO:0000256" key="2">
    <source>
        <dbReference type="SAM" id="Phobius"/>
    </source>
</evidence>
<feature type="compositionally biased region" description="Acidic residues" evidence="1">
    <location>
        <begin position="1"/>
        <end position="21"/>
    </location>
</feature>
<feature type="domain" description="PASTA" evidence="3">
    <location>
        <begin position="62"/>
        <end position="129"/>
    </location>
</feature>
<proteinExistence type="predicted"/>
<keyword evidence="2" id="KW-1133">Transmembrane helix</keyword>
<dbReference type="Pfam" id="PF03793">
    <property type="entry name" value="PASTA"/>
    <property type="match status" value="1"/>
</dbReference>
<dbReference type="InterPro" id="IPR005543">
    <property type="entry name" value="PASTA_dom"/>
</dbReference>
<sequence>DYYDDDFEEDYDDDDFEDEDDFSNKKKNKNKNGIKKALITIGIIIAVLILGSVGFFLASGKGSSKEVEVPNIVGKTVDEAKSELSKLGLQIEVTSTDKSDKPKNTILEVEPKVGTKIKKNTSVKVKVSGGEEKIKMPDFRQYEVTDIKQYLDSEGLKNYNIKEEFS</sequence>
<evidence type="ECO:0000313" key="4">
    <source>
        <dbReference type="EMBL" id="MDZ5000883.1"/>
    </source>
</evidence>